<dbReference type="AlphaFoldDB" id="A0A1G4PH09"/>
<dbReference type="InterPro" id="IPR037284">
    <property type="entry name" value="SUF_FeS_clus_asmbl_SufBD_sf"/>
</dbReference>
<dbReference type="STRING" id="260084.SAMN02927928_0366"/>
<organism evidence="2 3">
    <name type="scientific">Asticcacaulis taihuensis</name>
    <dbReference type="NCBI Taxonomy" id="260084"/>
    <lineage>
        <taxon>Bacteria</taxon>
        <taxon>Pseudomonadati</taxon>
        <taxon>Pseudomonadota</taxon>
        <taxon>Alphaproteobacteria</taxon>
        <taxon>Caulobacterales</taxon>
        <taxon>Caulobacteraceae</taxon>
        <taxon>Asticcacaulis</taxon>
    </lineage>
</organism>
<gene>
    <name evidence="2" type="ORF">SAMN02927928_0366</name>
</gene>
<dbReference type="InterPro" id="IPR055346">
    <property type="entry name" value="Fe-S_cluster_assembly_SufBD"/>
</dbReference>
<reference evidence="3" key="1">
    <citation type="submission" date="2016-10" db="EMBL/GenBank/DDBJ databases">
        <authorList>
            <person name="Varghese N."/>
            <person name="Submissions S."/>
        </authorList>
    </citation>
    <scope>NUCLEOTIDE SEQUENCE [LARGE SCALE GENOMIC DNA]</scope>
    <source>
        <strain evidence="3">CGMCC 1.3431</strain>
    </source>
</reference>
<dbReference type="Proteomes" id="UP000199150">
    <property type="component" value="Unassembled WGS sequence"/>
</dbReference>
<evidence type="ECO:0000313" key="2">
    <source>
        <dbReference type="EMBL" id="SCW31582.1"/>
    </source>
</evidence>
<proteinExistence type="predicted"/>
<sequence>MTLPALDIFDPSSYPTRRDEEWKYSDLSRVLREAPKKAMVVRTLSELEAEPDGFVYFSADEAGFDGLQQAADFAMRKSHGRLYIDGNDFGDEDGYLGYQGRGEINLAAGQELVVFEDYTGAFDYAVHSHLRFALAEGAKLTRVVILDEPESAVSVRQSTIETAPGSVFKQYVFSTGAKFQRFETHVNHAGHGAVVEMNGAYLLKDKRHFDLTTRVNHAEIDGETAQLIKGLVKDTATGVFQGHILVEKGADGTDARMRHQALILNDGAHIRAKPELEIYADDVQCAHGNTIGALDEEALFFSMSRGIPEETARAMLTHAFVLPVADQIEDEVLRETVLNFLENASEGMKEERANAL</sequence>
<dbReference type="Pfam" id="PF01458">
    <property type="entry name" value="SUFBD_core"/>
    <property type="match status" value="1"/>
</dbReference>
<feature type="domain" description="SUF system FeS cluster assembly SufBD core" evidence="1">
    <location>
        <begin position="98"/>
        <end position="320"/>
    </location>
</feature>
<dbReference type="InterPro" id="IPR000825">
    <property type="entry name" value="SUF_FeS_clus_asmbl_SufBD_core"/>
</dbReference>
<keyword evidence="3" id="KW-1185">Reference proteome</keyword>
<dbReference type="RefSeq" id="WP_090642971.1">
    <property type="nucleotide sequence ID" value="NZ_CBCRYE010000001.1"/>
</dbReference>
<protein>
    <submittedName>
        <fullName evidence="2">Fe-S cluster assembly protein SufD</fullName>
    </submittedName>
</protein>
<dbReference type="SUPFAM" id="SSF101960">
    <property type="entry name" value="Stabilizer of iron transporter SufD"/>
    <property type="match status" value="1"/>
</dbReference>
<evidence type="ECO:0000313" key="3">
    <source>
        <dbReference type="Proteomes" id="UP000199150"/>
    </source>
</evidence>
<dbReference type="InterPro" id="IPR011542">
    <property type="entry name" value="SUF_FeS_clus_asmbl_SufD"/>
</dbReference>
<dbReference type="OrthoDB" id="9768262at2"/>
<accession>A0A1G4PH09</accession>
<dbReference type="EMBL" id="FMTS01000001">
    <property type="protein sequence ID" value="SCW31582.1"/>
    <property type="molecule type" value="Genomic_DNA"/>
</dbReference>
<name>A0A1G4PH09_9CAUL</name>
<dbReference type="GO" id="GO:0016226">
    <property type="term" value="P:iron-sulfur cluster assembly"/>
    <property type="evidence" value="ECO:0007669"/>
    <property type="project" value="InterPro"/>
</dbReference>
<evidence type="ECO:0000259" key="1">
    <source>
        <dbReference type="Pfam" id="PF01458"/>
    </source>
</evidence>
<dbReference type="NCBIfam" id="TIGR01981">
    <property type="entry name" value="sufD"/>
    <property type="match status" value="1"/>
</dbReference>
<dbReference type="PANTHER" id="PTHR43575">
    <property type="entry name" value="PROTEIN ABCI7, CHLOROPLASTIC"/>
    <property type="match status" value="1"/>
</dbReference>
<dbReference type="PANTHER" id="PTHR43575:SF1">
    <property type="entry name" value="PROTEIN ABCI7, CHLOROPLASTIC"/>
    <property type="match status" value="1"/>
</dbReference>